<dbReference type="EMBL" id="JBHTMK010000005">
    <property type="protein sequence ID" value="MFD1364471.1"/>
    <property type="molecule type" value="Genomic_DNA"/>
</dbReference>
<evidence type="ECO:0000313" key="4">
    <source>
        <dbReference type="EMBL" id="MFD1364471.1"/>
    </source>
</evidence>
<dbReference type="Pfam" id="PF00072">
    <property type="entry name" value="Response_reg"/>
    <property type="match status" value="1"/>
</dbReference>
<accession>A0ABW4A1A1</accession>
<evidence type="ECO:0000256" key="1">
    <source>
        <dbReference type="ARBA" id="ARBA00022553"/>
    </source>
</evidence>
<evidence type="ECO:0000256" key="2">
    <source>
        <dbReference type="PROSITE-ProRule" id="PRU00169"/>
    </source>
</evidence>
<evidence type="ECO:0000259" key="3">
    <source>
        <dbReference type="PROSITE" id="PS50110"/>
    </source>
</evidence>
<name>A0ABW4A1A1_9ACTN</name>
<protein>
    <submittedName>
        <fullName evidence="4">Response regulator</fullName>
    </submittedName>
</protein>
<keyword evidence="1 2" id="KW-0597">Phosphoprotein</keyword>
<feature type="domain" description="Response regulatory" evidence="3">
    <location>
        <begin position="14"/>
        <end position="130"/>
    </location>
</feature>
<dbReference type="InterPro" id="IPR011006">
    <property type="entry name" value="CheY-like_superfamily"/>
</dbReference>
<evidence type="ECO:0000313" key="5">
    <source>
        <dbReference type="Proteomes" id="UP001597183"/>
    </source>
</evidence>
<dbReference type="SMART" id="SM00448">
    <property type="entry name" value="REC"/>
    <property type="match status" value="1"/>
</dbReference>
<dbReference type="RefSeq" id="WP_378078269.1">
    <property type="nucleotide sequence ID" value="NZ_JBHTMK010000005.1"/>
</dbReference>
<reference evidence="5" key="1">
    <citation type="journal article" date="2019" name="Int. J. Syst. Evol. Microbiol.">
        <title>The Global Catalogue of Microorganisms (GCM) 10K type strain sequencing project: providing services to taxonomists for standard genome sequencing and annotation.</title>
        <authorList>
            <consortium name="The Broad Institute Genomics Platform"/>
            <consortium name="The Broad Institute Genome Sequencing Center for Infectious Disease"/>
            <person name="Wu L."/>
            <person name="Ma J."/>
        </authorList>
    </citation>
    <scope>NUCLEOTIDE SEQUENCE [LARGE SCALE GENOMIC DNA]</scope>
    <source>
        <strain evidence="5">CCM 7526</strain>
    </source>
</reference>
<dbReference type="Gene3D" id="3.40.50.2300">
    <property type="match status" value="1"/>
</dbReference>
<dbReference type="InterPro" id="IPR001789">
    <property type="entry name" value="Sig_transdc_resp-reg_receiver"/>
</dbReference>
<dbReference type="CDD" id="cd00156">
    <property type="entry name" value="REC"/>
    <property type="match status" value="1"/>
</dbReference>
<dbReference type="Proteomes" id="UP001597183">
    <property type="component" value="Unassembled WGS sequence"/>
</dbReference>
<proteinExistence type="predicted"/>
<dbReference type="PROSITE" id="PS50110">
    <property type="entry name" value="RESPONSE_REGULATORY"/>
    <property type="match status" value="1"/>
</dbReference>
<dbReference type="PANTHER" id="PTHR44591:SF25">
    <property type="entry name" value="CHEMOTAXIS TWO-COMPONENT RESPONSE REGULATOR"/>
    <property type="match status" value="1"/>
</dbReference>
<organism evidence="4 5">
    <name type="scientific">Actinoplanes sichuanensis</name>
    <dbReference type="NCBI Taxonomy" id="512349"/>
    <lineage>
        <taxon>Bacteria</taxon>
        <taxon>Bacillati</taxon>
        <taxon>Actinomycetota</taxon>
        <taxon>Actinomycetes</taxon>
        <taxon>Micromonosporales</taxon>
        <taxon>Micromonosporaceae</taxon>
        <taxon>Actinoplanes</taxon>
    </lineage>
</organism>
<gene>
    <name evidence="4" type="ORF">ACFQ5G_03820</name>
</gene>
<dbReference type="SUPFAM" id="SSF52172">
    <property type="entry name" value="CheY-like"/>
    <property type="match status" value="1"/>
</dbReference>
<dbReference type="InterPro" id="IPR050595">
    <property type="entry name" value="Bact_response_regulator"/>
</dbReference>
<feature type="modified residue" description="4-aspartylphosphate" evidence="2">
    <location>
        <position position="65"/>
    </location>
</feature>
<comment type="caution">
    <text evidence="4">The sequence shown here is derived from an EMBL/GenBank/DDBJ whole genome shotgun (WGS) entry which is preliminary data.</text>
</comment>
<keyword evidence="5" id="KW-1185">Reference proteome</keyword>
<sequence length="139" mass="15350">MWRRTRAGVARRPVILVVEDDPDIREMIAQMLQMRDFDVFTAGTAVDALMVFRSRPGAIDVLLTDVQLPGVSGRELARAVESSRSRIPVVYISGVPQSSLISRGLLRPADLFLAKPYNSDTLISVLQSALHQYAATPSR</sequence>
<dbReference type="PANTHER" id="PTHR44591">
    <property type="entry name" value="STRESS RESPONSE REGULATOR PROTEIN 1"/>
    <property type="match status" value="1"/>
</dbReference>